<dbReference type="PANTHER" id="PTHR42840">
    <property type="entry name" value="NAD(P)-BINDING ROSSMANN-FOLD SUPERFAMILY PROTEIN-RELATED"/>
    <property type="match status" value="1"/>
</dbReference>
<comment type="caution">
    <text evidence="2">The sequence shown here is derived from an EMBL/GenBank/DDBJ whole genome shotgun (WGS) entry which is preliminary data.</text>
</comment>
<dbReference type="GeneID" id="70291510"/>
<dbReference type="GO" id="GO:0006740">
    <property type="term" value="P:NADPH regeneration"/>
    <property type="evidence" value="ECO:0007669"/>
    <property type="project" value="TreeGrafter"/>
</dbReference>
<dbReference type="Pfam" id="PF01408">
    <property type="entry name" value="GFO_IDH_MocA"/>
    <property type="match status" value="1"/>
</dbReference>
<protein>
    <recommendedName>
        <fullName evidence="1">Gfo/Idh/MocA-like oxidoreductase N-terminal domain-containing protein</fullName>
    </recommendedName>
</protein>
<evidence type="ECO:0000313" key="2">
    <source>
        <dbReference type="EMBL" id="KAG9255622.1"/>
    </source>
</evidence>
<evidence type="ECO:0000259" key="1">
    <source>
        <dbReference type="Pfam" id="PF01408"/>
    </source>
</evidence>
<dbReference type="EMBL" id="MU251250">
    <property type="protein sequence ID" value="KAG9255622.1"/>
    <property type="molecule type" value="Genomic_DNA"/>
</dbReference>
<dbReference type="RefSeq" id="XP_046119546.1">
    <property type="nucleotide sequence ID" value="XM_046260607.1"/>
</dbReference>
<organism evidence="2 3">
    <name type="scientific">Emericellopsis atlantica</name>
    <dbReference type="NCBI Taxonomy" id="2614577"/>
    <lineage>
        <taxon>Eukaryota</taxon>
        <taxon>Fungi</taxon>
        <taxon>Dikarya</taxon>
        <taxon>Ascomycota</taxon>
        <taxon>Pezizomycotina</taxon>
        <taxon>Sordariomycetes</taxon>
        <taxon>Hypocreomycetidae</taxon>
        <taxon>Hypocreales</taxon>
        <taxon>Bionectriaceae</taxon>
        <taxon>Emericellopsis</taxon>
    </lineage>
</organism>
<keyword evidence="3" id="KW-1185">Reference proteome</keyword>
<dbReference type="Proteomes" id="UP000887229">
    <property type="component" value="Unassembled WGS sequence"/>
</dbReference>
<proteinExistence type="predicted"/>
<dbReference type="PANTHER" id="PTHR42840:SF7">
    <property type="entry name" value="BINDING ROSSMANN FOLD OXIDOREDUCTASE, PUTATIVE (AFU_ORTHOLOGUE AFUA_4G10190)-RELATED"/>
    <property type="match status" value="1"/>
</dbReference>
<dbReference type="InterPro" id="IPR000683">
    <property type="entry name" value="Gfo/Idh/MocA-like_OxRdtase_N"/>
</dbReference>
<dbReference type="SUPFAM" id="SSF51735">
    <property type="entry name" value="NAD(P)-binding Rossmann-fold domains"/>
    <property type="match status" value="1"/>
</dbReference>
<gene>
    <name evidence="2" type="ORF">F5Z01DRAFT_550045</name>
</gene>
<feature type="domain" description="Gfo/Idh/MocA-like oxidoreductase N-terminal" evidence="1">
    <location>
        <begin position="6"/>
        <end position="129"/>
    </location>
</feature>
<evidence type="ECO:0000313" key="3">
    <source>
        <dbReference type="Proteomes" id="UP000887229"/>
    </source>
</evidence>
<dbReference type="Gene3D" id="3.40.50.720">
    <property type="entry name" value="NAD(P)-binding Rossmann-like Domain"/>
    <property type="match status" value="1"/>
</dbReference>
<dbReference type="InterPro" id="IPR036291">
    <property type="entry name" value="NAD(P)-bd_dom_sf"/>
</dbReference>
<name>A0A9P7ZPS9_9HYPO</name>
<dbReference type="GO" id="GO:0005737">
    <property type="term" value="C:cytoplasm"/>
    <property type="evidence" value="ECO:0007669"/>
    <property type="project" value="TreeGrafter"/>
</dbReference>
<dbReference type="GO" id="GO:0016491">
    <property type="term" value="F:oxidoreductase activity"/>
    <property type="evidence" value="ECO:0007669"/>
    <property type="project" value="TreeGrafter"/>
</dbReference>
<dbReference type="Gene3D" id="3.30.360.10">
    <property type="entry name" value="Dihydrodipicolinate Reductase, domain 2"/>
    <property type="match status" value="1"/>
</dbReference>
<sequence>MATRIVNVGLIGCGEVAQVIHIPNLLHMNSFFRITHLCDVSPSSLSHCAAKIPNPSLKTTASADDLCADPEVEVVMVINSDEYHAEHVVLALAHDKHVLIEKPVALTIRDVQKVMDAEKKSKGRVMVGYMRRYATVFEDAVEEIGGMDRIDYARVRDIIGSNSFFVNQSGTFPIKPNDFSAEDTQGKKQRAEEQVRTAMAEVGGGVPVNDETTRMWRLLGGLGSHDLSLMREAIGMPDKVVGSSLGTPFWNALLKYPTFTVSYESGIDNIPRFDAHIEIYSASKSIRVQYDTPYVKGLPITMHVSENANGAYKETTIRKTYEDPYTIELRKLYGMVVRGDSVKTTVADAMDDLVLFGMIMRHHYGTS</sequence>
<reference evidence="2" key="1">
    <citation type="journal article" date="2021" name="IMA Fungus">
        <title>Genomic characterization of three marine fungi, including Emericellopsis atlantica sp. nov. with signatures of a generalist lifestyle and marine biomass degradation.</title>
        <authorList>
            <person name="Hagestad O.C."/>
            <person name="Hou L."/>
            <person name="Andersen J.H."/>
            <person name="Hansen E.H."/>
            <person name="Altermark B."/>
            <person name="Li C."/>
            <person name="Kuhnert E."/>
            <person name="Cox R.J."/>
            <person name="Crous P.W."/>
            <person name="Spatafora J.W."/>
            <person name="Lail K."/>
            <person name="Amirebrahimi M."/>
            <person name="Lipzen A."/>
            <person name="Pangilinan J."/>
            <person name="Andreopoulos W."/>
            <person name="Hayes R.D."/>
            <person name="Ng V."/>
            <person name="Grigoriev I.V."/>
            <person name="Jackson S.A."/>
            <person name="Sutton T.D.S."/>
            <person name="Dobson A.D.W."/>
            <person name="Rama T."/>
        </authorList>
    </citation>
    <scope>NUCLEOTIDE SEQUENCE</scope>
    <source>
        <strain evidence="2">TS7</strain>
    </source>
</reference>
<accession>A0A9P7ZPS9</accession>
<dbReference type="GO" id="GO:0000166">
    <property type="term" value="F:nucleotide binding"/>
    <property type="evidence" value="ECO:0007669"/>
    <property type="project" value="InterPro"/>
</dbReference>
<dbReference type="OrthoDB" id="64915at2759"/>
<dbReference type="AlphaFoldDB" id="A0A9P7ZPS9"/>